<evidence type="ECO:0000313" key="2">
    <source>
        <dbReference type="Proteomes" id="UP000274131"/>
    </source>
</evidence>
<dbReference type="EMBL" id="UXUI01009374">
    <property type="protein sequence ID" value="VDD93584.1"/>
    <property type="molecule type" value="Genomic_DNA"/>
</dbReference>
<evidence type="ECO:0000313" key="3">
    <source>
        <dbReference type="WBParaSite" id="EVEC_0000888101-mRNA-1"/>
    </source>
</evidence>
<dbReference type="AlphaFoldDB" id="A0A0N4VE01"/>
<organism evidence="3">
    <name type="scientific">Enterobius vermicularis</name>
    <name type="common">Human pinworm</name>
    <dbReference type="NCBI Taxonomy" id="51028"/>
    <lineage>
        <taxon>Eukaryota</taxon>
        <taxon>Metazoa</taxon>
        <taxon>Ecdysozoa</taxon>
        <taxon>Nematoda</taxon>
        <taxon>Chromadorea</taxon>
        <taxon>Rhabditida</taxon>
        <taxon>Spirurina</taxon>
        <taxon>Oxyuridomorpha</taxon>
        <taxon>Oxyuroidea</taxon>
        <taxon>Oxyuridae</taxon>
        <taxon>Enterobius</taxon>
    </lineage>
</organism>
<name>A0A0N4VE01_ENTVE</name>
<dbReference type="WBParaSite" id="EVEC_0000888101-mRNA-1">
    <property type="protein sequence ID" value="EVEC_0000888101-mRNA-1"/>
    <property type="gene ID" value="EVEC_0000888101"/>
</dbReference>
<reference evidence="3" key="1">
    <citation type="submission" date="2017-02" db="UniProtKB">
        <authorList>
            <consortium name="WormBaseParasite"/>
        </authorList>
    </citation>
    <scope>IDENTIFICATION</scope>
</reference>
<sequence length="43" mass="5026">MVTKNEKDHYSVKWPWRAQIPNLSDNFGFSNDGSSKLLEEPMK</sequence>
<proteinExistence type="predicted"/>
<keyword evidence="2" id="KW-1185">Reference proteome</keyword>
<protein>
    <submittedName>
        <fullName evidence="1 3">Uncharacterized protein</fullName>
    </submittedName>
</protein>
<evidence type="ECO:0000313" key="1">
    <source>
        <dbReference type="EMBL" id="VDD93584.1"/>
    </source>
</evidence>
<gene>
    <name evidence="1" type="ORF">EVEC_LOCUS8335</name>
</gene>
<accession>A0A0N4VE01</accession>
<reference evidence="1 2" key="2">
    <citation type="submission" date="2018-10" db="EMBL/GenBank/DDBJ databases">
        <authorList>
            <consortium name="Pathogen Informatics"/>
        </authorList>
    </citation>
    <scope>NUCLEOTIDE SEQUENCE [LARGE SCALE GENOMIC DNA]</scope>
</reference>
<dbReference type="Proteomes" id="UP000274131">
    <property type="component" value="Unassembled WGS sequence"/>
</dbReference>